<comment type="caution">
    <text evidence="4">The sequence shown here is derived from an EMBL/GenBank/DDBJ whole genome shotgun (WGS) entry which is preliminary data.</text>
</comment>
<reference evidence="4 5" key="1">
    <citation type="journal article" date="2019" name="Int. J. Syst. Evol. Microbiol.">
        <title>The Global Catalogue of Microorganisms (GCM) 10K type strain sequencing project: providing services to taxonomists for standard genome sequencing and annotation.</title>
        <authorList>
            <consortium name="The Broad Institute Genomics Platform"/>
            <consortium name="The Broad Institute Genome Sequencing Center for Infectious Disease"/>
            <person name="Wu L."/>
            <person name="Ma J."/>
        </authorList>
    </citation>
    <scope>NUCLEOTIDE SEQUENCE [LARGE SCALE GENOMIC DNA]</scope>
    <source>
        <strain evidence="4 5">JCM 16082</strain>
    </source>
</reference>
<evidence type="ECO:0000313" key="4">
    <source>
        <dbReference type="EMBL" id="GAA0871786.1"/>
    </source>
</evidence>
<evidence type="ECO:0000256" key="3">
    <source>
        <dbReference type="ARBA" id="ARBA00023098"/>
    </source>
</evidence>
<dbReference type="PIRSF" id="PIRSF011489">
    <property type="entry name" value="DUF479"/>
    <property type="match status" value="1"/>
</dbReference>
<keyword evidence="3" id="KW-0443">Lipid metabolism</keyword>
<gene>
    <name evidence="4" type="ORF">GCM10009117_09320</name>
</gene>
<accession>A0ABN1MF65</accession>
<proteinExistence type="predicted"/>
<dbReference type="PANTHER" id="PTHR38764">
    <property type="entry name" value="ACYL CARRIER PROTEIN PHOSPHODIESTERASE"/>
    <property type="match status" value="1"/>
</dbReference>
<evidence type="ECO:0000256" key="2">
    <source>
        <dbReference type="ARBA" id="ARBA00022801"/>
    </source>
</evidence>
<dbReference type="InterPro" id="IPR007431">
    <property type="entry name" value="ACP_PD"/>
</dbReference>
<dbReference type="Proteomes" id="UP001500507">
    <property type="component" value="Unassembled WGS sequence"/>
</dbReference>
<dbReference type="Pfam" id="PF04336">
    <property type="entry name" value="ACP_PD"/>
    <property type="match status" value="1"/>
</dbReference>
<dbReference type="PANTHER" id="PTHR38764:SF1">
    <property type="entry name" value="ACYL CARRIER PROTEIN PHOSPHODIESTERASE"/>
    <property type="match status" value="1"/>
</dbReference>
<evidence type="ECO:0000313" key="5">
    <source>
        <dbReference type="Proteomes" id="UP001500507"/>
    </source>
</evidence>
<keyword evidence="2" id="KW-0378">Hydrolase</keyword>
<sequence length="196" mass="23034">MNFLAHIYLSGEDPELMLGNFMADAVKGKKYLTYPKPIQNGIILHRAIDYYTDTHPVVRQSISRLFPVYRHYSGVIIDVLYDHFLAKYWNDFHTQELESYIKQFYELLSANAEVLPNRVKNFYPYMIRDNWLGSYTTLPGLKKILGQMNRRTGEKGKLDQSITEIEADYALFKNEFFTFFPDLITFVQAEMDKLDS</sequence>
<keyword evidence="1" id="KW-0444">Lipid biosynthesis</keyword>
<keyword evidence="5" id="KW-1185">Reference proteome</keyword>
<evidence type="ECO:0000256" key="1">
    <source>
        <dbReference type="ARBA" id="ARBA00022516"/>
    </source>
</evidence>
<protein>
    <submittedName>
        <fullName evidence="4">Acyl carrier protein phosphodiesterase</fullName>
    </submittedName>
</protein>
<dbReference type="RefSeq" id="WP_343764505.1">
    <property type="nucleotide sequence ID" value="NZ_BAAAFG010000012.1"/>
</dbReference>
<dbReference type="EMBL" id="BAAAFG010000012">
    <property type="protein sequence ID" value="GAA0871786.1"/>
    <property type="molecule type" value="Genomic_DNA"/>
</dbReference>
<name>A0ABN1MF65_9FLAO</name>
<organism evidence="4 5">
    <name type="scientific">Gangjinia marincola</name>
    <dbReference type="NCBI Taxonomy" id="578463"/>
    <lineage>
        <taxon>Bacteria</taxon>
        <taxon>Pseudomonadati</taxon>
        <taxon>Bacteroidota</taxon>
        <taxon>Flavobacteriia</taxon>
        <taxon>Flavobacteriales</taxon>
        <taxon>Flavobacteriaceae</taxon>
        <taxon>Gangjinia</taxon>
    </lineage>
</organism>